<evidence type="ECO:0000313" key="2">
    <source>
        <dbReference type="Proteomes" id="UP000887159"/>
    </source>
</evidence>
<gene>
    <name evidence="1" type="ORF">TNCV_4375861</name>
</gene>
<dbReference type="EMBL" id="BMAU01021377">
    <property type="protein sequence ID" value="GFY26840.1"/>
    <property type="molecule type" value="Genomic_DNA"/>
</dbReference>
<evidence type="ECO:0000313" key="1">
    <source>
        <dbReference type="EMBL" id="GFY26840.1"/>
    </source>
</evidence>
<protein>
    <submittedName>
        <fullName evidence="1">Uncharacterized protein</fullName>
    </submittedName>
</protein>
<name>A0A8X6W239_TRICX</name>
<organism evidence="1 2">
    <name type="scientific">Trichonephila clavipes</name>
    <name type="common">Golden silk orbweaver</name>
    <name type="synonym">Nephila clavipes</name>
    <dbReference type="NCBI Taxonomy" id="2585209"/>
    <lineage>
        <taxon>Eukaryota</taxon>
        <taxon>Metazoa</taxon>
        <taxon>Ecdysozoa</taxon>
        <taxon>Arthropoda</taxon>
        <taxon>Chelicerata</taxon>
        <taxon>Arachnida</taxon>
        <taxon>Araneae</taxon>
        <taxon>Araneomorphae</taxon>
        <taxon>Entelegynae</taxon>
        <taxon>Araneoidea</taxon>
        <taxon>Nephilidae</taxon>
        <taxon>Trichonephila</taxon>
    </lineage>
</organism>
<comment type="caution">
    <text evidence="1">The sequence shown here is derived from an EMBL/GenBank/DDBJ whole genome shotgun (WGS) entry which is preliminary data.</text>
</comment>
<dbReference type="AlphaFoldDB" id="A0A8X6W239"/>
<sequence length="80" mass="8753">MGCGRPQGTTKRVDCRIRCRIVAHHAMSLAEIRAAVGTIVTQQTVTSLLQGQLRLCACSVYSPEYKSLQFVIRVVSSQSS</sequence>
<proteinExistence type="predicted"/>
<accession>A0A8X6W239</accession>
<keyword evidence="2" id="KW-1185">Reference proteome</keyword>
<reference evidence="1" key="1">
    <citation type="submission" date="2020-08" db="EMBL/GenBank/DDBJ databases">
        <title>Multicomponent nature underlies the extraordinary mechanical properties of spider dragline silk.</title>
        <authorList>
            <person name="Kono N."/>
            <person name="Nakamura H."/>
            <person name="Mori M."/>
            <person name="Yoshida Y."/>
            <person name="Ohtoshi R."/>
            <person name="Malay A.D."/>
            <person name="Moran D.A.P."/>
            <person name="Tomita M."/>
            <person name="Numata K."/>
            <person name="Arakawa K."/>
        </authorList>
    </citation>
    <scope>NUCLEOTIDE SEQUENCE</scope>
</reference>
<dbReference type="Proteomes" id="UP000887159">
    <property type="component" value="Unassembled WGS sequence"/>
</dbReference>